<dbReference type="PANTHER" id="PTHR30349">
    <property type="entry name" value="PHAGE INTEGRASE-RELATED"/>
    <property type="match status" value="1"/>
</dbReference>
<dbReference type="PROSITE" id="PS51898">
    <property type="entry name" value="TYR_RECOMBINASE"/>
    <property type="match status" value="1"/>
</dbReference>
<evidence type="ECO:0000256" key="2">
    <source>
        <dbReference type="ARBA" id="ARBA00023125"/>
    </source>
</evidence>
<keyword evidence="2 4" id="KW-0238">DNA-binding</keyword>
<reference evidence="7 8" key="1">
    <citation type="submission" date="2018-07" db="EMBL/GenBank/DDBJ databases">
        <title>Genomic Encyclopedia of Type Strains, Phase IV (KMG-IV): sequencing the most valuable type-strain genomes for metagenomic binning, comparative biology and taxonomic classification.</title>
        <authorList>
            <person name="Goeker M."/>
        </authorList>
    </citation>
    <scope>NUCLEOTIDE SEQUENCE [LARGE SCALE GENOMIC DNA]</scope>
    <source>
        <strain evidence="7 8">DSM 26407</strain>
    </source>
</reference>
<dbReference type="Pfam" id="PF02899">
    <property type="entry name" value="Phage_int_SAM_1"/>
    <property type="match status" value="1"/>
</dbReference>
<evidence type="ECO:0000259" key="5">
    <source>
        <dbReference type="PROSITE" id="PS51898"/>
    </source>
</evidence>
<dbReference type="InterPro" id="IPR044068">
    <property type="entry name" value="CB"/>
</dbReference>
<gene>
    <name evidence="7" type="ORF">DFQ59_10255</name>
</gene>
<organism evidence="7 8">
    <name type="scientific">Thioalbus denitrificans</name>
    <dbReference type="NCBI Taxonomy" id="547122"/>
    <lineage>
        <taxon>Bacteria</taxon>
        <taxon>Pseudomonadati</taxon>
        <taxon>Pseudomonadota</taxon>
        <taxon>Gammaproteobacteria</taxon>
        <taxon>Chromatiales</taxon>
        <taxon>Ectothiorhodospiraceae</taxon>
        <taxon>Thioalbus</taxon>
    </lineage>
</organism>
<dbReference type="InterPro" id="IPR004107">
    <property type="entry name" value="Integrase_SAM-like_N"/>
</dbReference>
<dbReference type="InterPro" id="IPR050090">
    <property type="entry name" value="Tyrosine_recombinase_XerCD"/>
</dbReference>
<dbReference type="GO" id="GO:0003677">
    <property type="term" value="F:DNA binding"/>
    <property type="evidence" value="ECO:0007669"/>
    <property type="project" value="UniProtKB-UniRule"/>
</dbReference>
<dbReference type="InterPro" id="IPR010998">
    <property type="entry name" value="Integrase_recombinase_N"/>
</dbReference>
<dbReference type="RefSeq" id="WP_170142037.1">
    <property type="nucleotide sequence ID" value="NZ_QPJY01000002.1"/>
</dbReference>
<dbReference type="InterPro" id="IPR013762">
    <property type="entry name" value="Integrase-like_cat_sf"/>
</dbReference>
<proteinExistence type="predicted"/>
<dbReference type="EMBL" id="QPJY01000002">
    <property type="protein sequence ID" value="RCX31708.1"/>
    <property type="molecule type" value="Genomic_DNA"/>
</dbReference>
<dbReference type="PANTHER" id="PTHR30349:SF90">
    <property type="entry name" value="TYROSINE RECOMBINASE XERD"/>
    <property type="match status" value="1"/>
</dbReference>
<dbReference type="Proteomes" id="UP000252707">
    <property type="component" value="Unassembled WGS sequence"/>
</dbReference>
<dbReference type="InterPro" id="IPR011010">
    <property type="entry name" value="DNA_brk_join_enz"/>
</dbReference>
<protein>
    <submittedName>
        <fullName evidence="7">Integrase/recombinase XerC/integrase/recombinase XerD</fullName>
    </submittedName>
</protein>
<keyword evidence="3" id="KW-0233">DNA recombination</keyword>
<name>A0A369CEP8_9GAMM</name>
<dbReference type="PROSITE" id="PS51900">
    <property type="entry name" value="CB"/>
    <property type="match status" value="1"/>
</dbReference>
<feature type="domain" description="Tyr recombinase" evidence="5">
    <location>
        <begin position="109"/>
        <end position="315"/>
    </location>
</feature>
<dbReference type="Pfam" id="PF00589">
    <property type="entry name" value="Phage_integrase"/>
    <property type="match status" value="1"/>
</dbReference>
<accession>A0A369CEP8</accession>
<dbReference type="InterPro" id="IPR002104">
    <property type="entry name" value="Integrase_catalytic"/>
</dbReference>
<evidence type="ECO:0000313" key="8">
    <source>
        <dbReference type="Proteomes" id="UP000252707"/>
    </source>
</evidence>
<evidence type="ECO:0000256" key="1">
    <source>
        <dbReference type="ARBA" id="ARBA00022908"/>
    </source>
</evidence>
<evidence type="ECO:0000256" key="4">
    <source>
        <dbReference type="PROSITE-ProRule" id="PRU01248"/>
    </source>
</evidence>
<dbReference type="Gene3D" id="1.10.443.10">
    <property type="entry name" value="Intergrase catalytic core"/>
    <property type="match status" value="1"/>
</dbReference>
<keyword evidence="1" id="KW-0229">DNA integration</keyword>
<dbReference type="GO" id="GO:0015074">
    <property type="term" value="P:DNA integration"/>
    <property type="evidence" value="ECO:0007669"/>
    <property type="project" value="UniProtKB-KW"/>
</dbReference>
<dbReference type="AlphaFoldDB" id="A0A369CEP8"/>
<evidence type="ECO:0000256" key="3">
    <source>
        <dbReference type="ARBA" id="ARBA00023172"/>
    </source>
</evidence>
<keyword evidence="8" id="KW-1185">Reference proteome</keyword>
<dbReference type="SUPFAM" id="SSF56349">
    <property type="entry name" value="DNA breaking-rejoining enzymes"/>
    <property type="match status" value="1"/>
</dbReference>
<dbReference type="Gene3D" id="1.10.150.130">
    <property type="match status" value="1"/>
</dbReference>
<dbReference type="GO" id="GO:0006310">
    <property type="term" value="P:DNA recombination"/>
    <property type="evidence" value="ECO:0007669"/>
    <property type="project" value="UniProtKB-KW"/>
</dbReference>
<sequence>MESSEELIEAFLAHKELVQGRTPGTIRAYGLRLRRLAAFLAARGIPFTAATLEDLQAFAGVHLHQLGVTPRSRGVSVAAIREFYRFLHGRRLVGANPATHLEPPRVGTSLPYAMGRAHVEALFQTCDLGTFLGVRDAAIIAMLAGCGFRVSGLVSLNEESLEVEVERDGREIIFARVLEKGKHERIVPVPASAWLLLRAYLGHPELDRIDRTLPSGRRVLFVSTRNRSVPEHDYYGEARRLRTGAVREMLVKRGEEAGIPREYLHPHAMRHLFGVELAEGDVDLDLRAALLGHRRSDTTRLYDRMSRRRLRDAVLKAGPLASIRTPVDGLVEELRRRHTESLAR</sequence>
<feature type="domain" description="Core-binding (CB)" evidence="6">
    <location>
        <begin position="2"/>
        <end position="88"/>
    </location>
</feature>
<evidence type="ECO:0000313" key="7">
    <source>
        <dbReference type="EMBL" id="RCX31708.1"/>
    </source>
</evidence>
<evidence type="ECO:0000259" key="6">
    <source>
        <dbReference type="PROSITE" id="PS51900"/>
    </source>
</evidence>
<comment type="caution">
    <text evidence="7">The sequence shown here is derived from an EMBL/GenBank/DDBJ whole genome shotgun (WGS) entry which is preliminary data.</text>
</comment>